<evidence type="ECO:0000313" key="3">
    <source>
        <dbReference type="Proteomes" id="UP000245712"/>
    </source>
</evidence>
<protein>
    <submittedName>
        <fullName evidence="2">Filamentous hemagglutinin</fullName>
    </submittedName>
</protein>
<name>A0ABX5KLI0_9BURK</name>
<evidence type="ECO:0000256" key="1">
    <source>
        <dbReference type="SAM" id="MobiDB-lite"/>
    </source>
</evidence>
<dbReference type="EMBL" id="QEOB01000008">
    <property type="protein sequence ID" value="PVX82658.1"/>
    <property type="molecule type" value="Genomic_DNA"/>
</dbReference>
<organism evidence="2 3">
    <name type="scientific">Paraburkholderia unamae</name>
    <dbReference type="NCBI Taxonomy" id="219649"/>
    <lineage>
        <taxon>Bacteria</taxon>
        <taxon>Pseudomonadati</taxon>
        <taxon>Pseudomonadota</taxon>
        <taxon>Betaproteobacteria</taxon>
        <taxon>Burkholderiales</taxon>
        <taxon>Burkholderiaceae</taxon>
        <taxon>Paraburkholderia</taxon>
    </lineage>
</organism>
<dbReference type="Proteomes" id="UP000245712">
    <property type="component" value="Unassembled WGS sequence"/>
</dbReference>
<gene>
    <name evidence="2" type="ORF">C7402_10831</name>
</gene>
<comment type="caution">
    <text evidence="2">The sequence shown here is derived from an EMBL/GenBank/DDBJ whole genome shotgun (WGS) entry which is preliminary data.</text>
</comment>
<keyword evidence="3" id="KW-1185">Reference proteome</keyword>
<accession>A0ABX5KLI0</accession>
<evidence type="ECO:0000313" key="2">
    <source>
        <dbReference type="EMBL" id="PVX82658.1"/>
    </source>
</evidence>
<dbReference type="RefSeq" id="WP_133254502.1">
    <property type="nucleotide sequence ID" value="NZ_CAJZAT010000191.1"/>
</dbReference>
<proteinExistence type="predicted"/>
<feature type="region of interest" description="Disordered" evidence="1">
    <location>
        <begin position="310"/>
        <end position="334"/>
    </location>
</feature>
<reference evidence="2 3" key="1">
    <citation type="submission" date="2018-05" db="EMBL/GenBank/DDBJ databases">
        <title>Genomic Encyclopedia of Type Strains, Phase IV (KMG-V): Genome sequencing to study the core and pangenomes of soil and plant-associated prokaryotes.</title>
        <authorList>
            <person name="Whitman W."/>
        </authorList>
    </citation>
    <scope>NUCLEOTIDE SEQUENCE [LARGE SCALE GENOMIC DNA]</scope>
    <source>
        <strain evidence="2 3">SCZa-39</strain>
    </source>
</reference>
<feature type="region of interest" description="Disordered" evidence="1">
    <location>
        <begin position="368"/>
        <end position="390"/>
    </location>
</feature>
<sequence length="476" mass="46999">MGQILCTTSVPKLDREIQYHEHVKFIQNQSHYDANSNGISAGVGVGVTGKATGPGSVSGQPGVSPMISQNENGDSSATTRSAISAGTINVTDGAHQTQDVASLSRDTTGTNGTVANTLDVNDLLNKQADTTQAAQAAGQVVAQGIGAYADHKRDTATDQATYDAWDEGGSNRIALHVAGGALVAGLGGGGMGSAAQGAAGAGVAAWAAGDLNRLANGTRDALGGGDAAQMAGNVAANILAGGMGALVGGGAGAFAASNADLYNRSTGNGDGQGSTANSALGWIGDQLASAGRGAENLANQFAALVNANGPQGPYVSPDDLNGPGGNSKPPATGGSAVPVAVCVPPVCMVVPATTPGYAPSNAIFNSGSDGQSSASNGNTGDLQNAANQPINDSGLSAAARAWDKHAGRPGGTFEPLTGSIADKNAAASEFVNQVLNDPSTTQTNLSRGGVEFRLPNGQGIRFNADGSFSGFLDPRK</sequence>